<dbReference type="PROSITE" id="PS51273">
    <property type="entry name" value="GATASE_TYPE_1"/>
    <property type="match status" value="1"/>
</dbReference>
<comment type="caution">
    <text evidence="10">The sequence shown here is derived from an EMBL/GenBank/DDBJ whole genome shotgun (WGS) entry which is preliminary data.</text>
</comment>
<accession>A0ABU9EAG6</accession>
<dbReference type="InterPro" id="IPR002474">
    <property type="entry name" value="CarbamoylP_synth_ssu_N"/>
</dbReference>
<dbReference type="InterPro" id="IPR035686">
    <property type="entry name" value="CPSase_GATase1"/>
</dbReference>
<dbReference type="PRINTS" id="PR00096">
    <property type="entry name" value="GATASE"/>
</dbReference>
<comment type="similarity">
    <text evidence="2 8">Belongs to the CarA family.</text>
</comment>
<dbReference type="CDD" id="cd01744">
    <property type="entry name" value="GATase1_CPSase"/>
    <property type="match status" value="1"/>
</dbReference>
<evidence type="ECO:0000256" key="1">
    <source>
        <dbReference type="ARBA" id="ARBA00005077"/>
    </source>
</evidence>
<dbReference type="Pfam" id="PF00988">
    <property type="entry name" value="CPSase_sm_chain"/>
    <property type="match status" value="1"/>
</dbReference>
<dbReference type="EMBL" id="JBBHLI010000004">
    <property type="protein sequence ID" value="MEK9501094.1"/>
    <property type="molecule type" value="Genomic_DNA"/>
</dbReference>
<keyword evidence="8" id="KW-0028">Amino-acid biosynthesis</keyword>
<dbReference type="PRINTS" id="PR00097">
    <property type="entry name" value="ANTSNTHASEII"/>
</dbReference>
<evidence type="ECO:0000256" key="8">
    <source>
        <dbReference type="HAMAP-Rule" id="MF_01209"/>
    </source>
</evidence>
<dbReference type="Proteomes" id="UP001484239">
    <property type="component" value="Unassembled WGS sequence"/>
</dbReference>
<evidence type="ECO:0000256" key="3">
    <source>
        <dbReference type="ARBA" id="ARBA00022598"/>
    </source>
</evidence>
<dbReference type="InterPro" id="IPR006274">
    <property type="entry name" value="CarbamoylP_synth_ssu"/>
</dbReference>
<evidence type="ECO:0000256" key="4">
    <source>
        <dbReference type="ARBA" id="ARBA00022741"/>
    </source>
</evidence>
<dbReference type="GO" id="GO:0004088">
    <property type="term" value="F:carbamoyl-phosphate synthase (glutamine-hydrolyzing) activity"/>
    <property type="evidence" value="ECO:0007669"/>
    <property type="project" value="UniProtKB-EC"/>
</dbReference>
<feature type="active site" description="Nucleophile" evidence="8">
    <location>
        <position position="247"/>
    </location>
</feature>
<evidence type="ECO:0000256" key="7">
    <source>
        <dbReference type="ARBA" id="ARBA00048816"/>
    </source>
</evidence>
<dbReference type="NCBIfam" id="TIGR01368">
    <property type="entry name" value="CPSaseIIsmall"/>
    <property type="match status" value="1"/>
</dbReference>
<dbReference type="SUPFAM" id="SSF52021">
    <property type="entry name" value="Carbamoyl phosphate synthetase, small subunit N-terminal domain"/>
    <property type="match status" value="1"/>
</dbReference>
<keyword evidence="8" id="KW-0665">Pyrimidine biosynthesis</keyword>
<dbReference type="Gene3D" id="3.40.50.880">
    <property type="match status" value="1"/>
</dbReference>
<organism evidence="10 11">
    <name type="scientific">Gaopeijia maritima</name>
    <dbReference type="NCBI Taxonomy" id="3119007"/>
    <lineage>
        <taxon>Bacteria</taxon>
        <taxon>Pseudomonadati</taxon>
        <taxon>Gemmatimonadota</taxon>
        <taxon>Longimicrobiia</taxon>
        <taxon>Gaopeijiales</taxon>
        <taxon>Gaopeijiaceae</taxon>
        <taxon>Gaopeijia</taxon>
    </lineage>
</organism>
<feature type="active site" evidence="8">
    <location>
        <position position="338"/>
    </location>
</feature>
<comment type="pathway">
    <text evidence="1 8">Amino-acid biosynthesis; L-arginine biosynthesis; carbamoyl phosphate from bicarbonate: step 1/1.</text>
</comment>
<dbReference type="PANTHER" id="PTHR43418">
    <property type="entry name" value="MULTIFUNCTIONAL TRYPTOPHAN BIOSYNTHESIS PROTEIN-RELATED"/>
    <property type="match status" value="1"/>
</dbReference>
<reference evidence="10 11" key="1">
    <citation type="submission" date="2024-02" db="EMBL/GenBank/DDBJ databases">
        <title>A novel Gemmatimonadota bacterium.</title>
        <authorList>
            <person name="Du Z.-J."/>
            <person name="Ye Y.-Q."/>
        </authorList>
    </citation>
    <scope>NUCLEOTIDE SEQUENCE [LARGE SCALE GENOMIC DNA]</scope>
    <source>
        <strain evidence="10 11">DH-20</strain>
    </source>
</reference>
<comment type="catalytic activity">
    <reaction evidence="8">
        <text>L-glutamine + H2O = L-glutamate + NH4(+)</text>
        <dbReference type="Rhea" id="RHEA:15889"/>
        <dbReference type="ChEBI" id="CHEBI:15377"/>
        <dbReference type="ChEBI" id="CHEBI:28938"/>
        <dbReference type="ChEBI" id="CHEBI:29985"/>
        <dbReference type="ChEBI" id="CHEBI:58359"/>
    </reaction>
</comment>
<feature type="binding site" evidence="8">
    <location>
        <position position="219"/>
    </location>
    <ligand>
        <name>L-glutamine</name>
        <dbReference type="ChEBI" id="CHEBI:58359"/>
    </ligand>
</feature>
<feature type="binding site" evidence="8">
    <location>
        <position position="291"/>
    </location>
    <ligand>
        <name>L-glutamine</name>
        <dbReference type="ChEBI" id="CHEBI:58359"/>
    </ligand>
</feature>
<feature type="binding site" evidence="8">
    <location>
        <position position="40"/>
    </location>
    <ligand>
        <name>L-glutamine</name>
        <dbReference type="ChEBI" id="CHEBI:58359"/>
    </ligand>
</feature>
<dbReference type="SMART" id="SM01097">
    <property type="entry name" value="CPSase_sm_chain"/>
    <property type="match status" value="1"/>
</dbReference>
<feature type="region of interest" description="CPSase" evidence="8">
    <location>
        <begin position="1"/>
        <end position="170"/>
    </location>
</feature>
<feature type="domain" description="Carbamoyl-phosphate synthase small subunit N-terminal" evidence="9">
    <location>
        <begin position="1"/>
        <end position="126"/>
    </location>
</feature>
<dbReference type="NCBIfam" id="NF009475">
    <property type="entry name" value="PRK12838.1"/>
    <property type="match status" value="1"/>
</dbReference>
<dbReference type="InterPro" id="IPR029062">
    <property type="entry name" value="Class_I_gatase-like"/>
</dbReference>
<comment type="pathway">
    <text evidence="8">Pyrimidine metabolism; UMP biosynthesis via de novo pathway; (S)-dihydroorotate from bicarbonate: step 1/3.</text>
</comment>
<dbReference type="Gene3D" id="3.50.30.20">
    <property type="entry name" value="Carbamoyl-phosphate synthase small subunit, N-terminal domain"/>
    <property type="match status" value="1"/>
</dbReference>
<evidence type="ECO:0000256" key="6">
    <source>
        <dbReference type="ARBA" id="ARBA00022962"/>
    </source>
</evidence>
<comment type="catalytic activity">
    <reaction evidence="7 8">
        <text>hydrogencarbonate + L-glutamine + 2 ATP + H2O = carbamoyl phosphate + L-glutamate + 2 ADP + phosphate + 2 H(+)</text>
        <dbReference type="Rhea" id="RHEA:18633"/>
        <dbReference type="ChEBI" id="CHEBI:15377"/>
        <dbReference type="ChEBI" id="CHEBI:15378"/>
        <dbReference type="ChEBI" id="CHEBI:17544"/>
        <dbReference type="ChEBI" id="CHEBI:29985"/>
        <dbReference type="ChEBI" id="CHEBI:30616"/>
        <dbReference type="ChEBI" id="CHEBI:43474"/>
        <dbReference type="ChEBI" id="CHEBI:58228"/>
        <dbReference type="ChEBI" id="CHEBI:58359"/>
        <dbReference type="ChEBI" id="CHEBI:456216"/>
        <dbReference type="EC" id="6.3.5.5"/>
    </reaction>
</comment>
<dbReference type="InterPro" id="IPR017926">
    <property type="entry name" value="GATASE"/>
</dbReference>
<evidence type="ECO:0000256" key="2">
    <source>
        <dbReference type="ARBA" id="ARBA00007800"/>
    </source>
</evidence>
<feature type="binding site" evidence="8">
    <location>
        <position position="251"/>
    </location>
    <ligand>
        <name>L-glutamine</name>
        <dbReference type="ChEBI" id="CHEBI:58359"/>
    </ligand>
</feature>
<dbReference type="Pfam" id="PF00117">
    <property type="entry name" value="GATase"/>
    <property type="match status" value="1"/>
</dbReference>
<feature type="binding site" evidence="8">
    <location>
        <position position="248"/>
    </location>
    <ligand>
        <name>L-glutamine</name>
        <dbReference type="ChEBI" id="CHEBI:58359"/>
    </ligand>
</feature>
<keyword evidence="6 8" id="KW-0315">Glutamine amidotransferase</keyword>
<dbReference type="PRINTS" id="PR00099">
    <property type="entry name" value="CPSGATASE"/>
</dbReference>
<dbReference type="SUPFAM" id="SSF52317">
    <property type="entry name" value="Class I glutamine amidotransferase-like"/>
    <property type="match status" value="1"/>
</dbReference>
<evidence type="ECO:0000313" key="10">
    <source>
        <dbReference type="EMBL" id="MEK9501094.1"/>
    </source>
</evidence>
<evidence type="ECO:0000313" key="11">
    <source>
        <dbReference type="Proteomes" id="UP001484239"/>
    </source>
</evidence>
<evidence type="ECO:0000259" key="9">
    <source>
        <dbReference type="SMART" id="SM01097"/>
    </source>
</evidence>
<dbReference type="PANTHER" id="PTHR43418:SF7">
    <property type="entry name" value="CARBAMOYL-PHOSPHATE SYNTHASE SMALL CHAIN"/>
    <property type="match status" value="1"/>
</dbReference>
<name>A0ABU9EAG6_9BACT</name>
<protein>
    <recommendedName>
        <fullName evidence="8">Carbamoyl phosphate synthase small chain</fullName>
        <ecNumber evidence="8">6.3.5.5</ecNumber>
    </recommendedName>
    <alternativeName>
        <fullName evidence="8">Carbamoyl phosphate synthetase glutamine chain</fullName>
    </alternativeName>
</protein>
<keyword evidence="4 8" id="KW-0547">Nucleotide-binding</keyword>
<feature type="binding site" evidence="8">
    <location>
        <position position="292"/>
    </location>
    <ligand>
        <name>L-glutamine</name>
        <dbReference type="ChEBI" id="CHEBI:58359"/>
    </ligand>
</feature>
<comment type="subunit">
    <text evidence="8">Composed of two chains; the small (or glutamine) chain promotes the hydrolysis of glutamine to ammonia, which is used by the large (or ammonia) chain to synthesize carbamoyl phosphate. Tetramer of heterodimers (alpha,beta)4.</text>
</comment>
<evidence type="ECO:0000256" key="5">
    <source>
        <dbReference type="ARBA" id="ARBA00022840"/>
    </source>
</evidence>
<keyword evidence="11" id="KW-1185">Reference proteome</keyword>
<keyword evidence="3 8" id="KW-0436">Ligase</keyword>
<sequence>MLEDGRRFDGVGLGAEATALGEVVFNTSITGYQEILTDPSYSGQLVTMTYPLQGNYGVNDEDRESSGPQVAGFIVREAARRPSNWRSQQSLHDYLVEHGITGIAEIDTRALTRHIRSKGAMRGAIAPADRAPDEVMESILAHPLMEGLDLACGVTTDQRYEVAAVGEERFHVLTYDFGVKAHSPRLLSERGCRVTVLPGATPADDIVALQPDGLFISNGPGDPAAVPHAHDAILRLSEAGVPIFGICLGQQLIARAFGARTYKLPFGHHGGNHPVANLDRGTVEITAQNHGFAVEAGEDREVPGAPRLRVTHRNLYDGTIEGIEHLDRPVFAVQYHPEAAPGPHDSRYLFDRFIALMEARKE</sequence>
<feature type="active site" evidence="8">
    <location>
        <position position="336"/>
    </location>
</feature>
<dbReference type="HAMAP" id="MF_01209">
    <property type="entry name" value="CPSase_S_chain"/>
    <property type="match status" value="1"/>
</dbReference>
<dbReference type="EC" id="6.3.5.5" evidence="8"/>
<keyword evidence="5 8" id="KW-0067">ATP-binding</keyword>
<proteinExistence type="inferred from homology"/>
<gene>
    <name evidence="8 10" type="primary">carA</name>
    <name evidence="10" type="ORF">WI372_08905</name>
</gene>
<dbReference type="InterPro" id="IPR036480">
    <property type="entry name" value="CarbP_synth_ssu_N_sf"/>
</dbReference>
<keyword evidence="8" id="KW-0055">Arginine biosynthesis</keyword>
<dbReference type="InterPro" id="IPR050472">
    <property type="entry name" value="Anth_synth/Amidotransfase"/>
</dbReference>
<feature type="binding site" evidence="8">
    <location>
        <position position="289"/>
    </location>
    <ligand>
        <name>L-glutamine</name>
        <dbReference type="ChEBI" id="CHEBI:58359"/>
    </ligand>
</feature>
<comment type="function">
    <text evidence="8">Small subunit of the glutamine-dependent carbamoyl phosphate synthetase (CPSase). CPSase catalyzes the formation of carbamoyl phosphate from the ammonia moiety of glutamine, carbonate, and phosphate donated by ATP, constituting the first step of 2 biosynthetic pathways, one leading to arginine and/or urea and the other to pyrimidine nucleotides. The small subunit (glutamine amidotransferase) binds and cleaves glutamine to supply the large subunit with the substrate ammonia.</text>
</comment>
<feature type="binding site" evidence="8">
    <location>
        <position position="221"/>
    </location>
    <ligand>
        <name>L-glutamine</name>
        <dbReference type="ChEBI" id="CHEBI:58359"/>
    </ligand>
</feature>